<comment type="caution">
    <text evidence="5">The sequence shown here is derived from an EMBL/GenBank/DDBJ whole genome shotgun (WGS) entry which is preliminary data.</text>
</comment>
<reference evidence="5 6" key="1">
    <citation type="journal article" date="2011" name="J. Bacteriol.">
        <title>Genome sequence of 'Pedosphaera parvula' Ellin514, an aerobic Verrucomicrobial isolate from pasture soil.</title>
        <authorList>
            <person name="Kant R."/>
            <person name="van Passel M.W."/>
            <person name="Sangwan P."/>
            <person name="Palva A."/>
            <person name="Lucas S."/>
            <person name="Copeland A."/>
            <person name="Lapidus A."/>
            <person name="Glavina Del Rio T."/>
            <person name="Dalin E."/>
            <person name="Tice H."/>
            <person name="Bruce D."/>
            <person name="Goodwin L."/>
            <person name="Pitluck S."/>
            <person name="Chertkov O."/>
            <person name="Larimer F.W."/>
            <person name="Land M.L."/>
            <person name="Hauser L."/>
            <person name="Brettin T.S."/>
            <person name="Detter J.C."/>
            <person name="Han S."/>
            <person name="de Vos W.M."/>
            <person name="Janssen P.H."/>
            <person name="Smidt H."/>
        </authorList>
    </citation>
    <scope>NUCLEOTIDE SEQUENCE [LARGE SCALE GENOMIC DNA]</scope>
    <source>
        <strain evidence="5 6">Ellin514</strain>
    </source>
</reference>
<keyword evidence="6" id="KW-1185">Reference proteome</keyword>
<comment type="similarity">
    <text evidence="1">Belongs to the glycosyltransferase 2 family.</text>
</comment>
<gene>
    <name evidence="5" type="ORF">Cflav_PD5015</name>
</gene>
<accession>B9XD34</accession>
<dbReference type="SUPFAM" id="SSF53448">
    <property type="entry name" value="Nucleotide-diphospho-sugar transferases"/>
    <property type="match status" value="1"/>
</dbReference>
<protein>
    <submittedName>
        <fullName evidence="5">Glycosyltransferase-like protein</fullName>
    </submittedName>
</protein>
<dbReference type="PANTHER" id="PTHR43179:SF12">
    <property type="entry name" value="GALACTOFURANOSYLTRANSFERASE GLFT2"/>
    <property type="match status" value="1"/>
</dbReference>
<dbReference type="CDD" id="cd00761">
    <property type="entry name" value="Glyco_tranf_GTA_type"/>
    <property type="match status" value="1"/>
</dbReference>
<name>B9XD34_PEDPL</name>
<evidence type="ECO:0000256" key="1">
    <source>
        <dbReference type="ARBA" id="ARBA00006739"/>
    </source>
</evidence>
<proteinExistence type="inferred from homology"/>
<keyword evidence="2" id="KW-0328">Glycosyltransferase</keyword>
<evidence type="ECO:0000313" key="5">
    <source>
        <dbReference type="EMBL" id="EEF62380.1"/>
    </source>
</evidence>
<sequence>MLGLQQEVLVVDNGSSDETQAVVKQTQFAEIKLRYVFESRPGLAVARNRGVKEARGRLLLFTDDDVRLPQNWIELMCSPILEGRADAVVGRVKLAPELERGWMTATHRSWLASTEGVDFGNPERLVGANMALNRAVFEKVPMFDEELGAGALGSGEETLFSLQLKEAGFRLGAVPASEVWHFFGEERLRRRSWLAACMQQGKSGAYLNHHWRHERLARARYRLYANLARYYFWRVVKWKECRRAEGIPLWELILLERVNRLQHYFVECKRPYNYEVRGLVKSGGAAVAS</sequence>
<evidence type="ECO:0000313" key="6">
    <source>
        <dbReference type="Proteomes" id="UP000003688"/>
    </source>
</evidence>
<dbReference type="PANTHER" id="PTHR43179">
    <property type="entry name" value="RHAMNOSYLTRANSFERASE WBBL"/>
    <property type="match status" value="1"/>
</dbReference>
<dbReference type="STRING" id="320771.Cflav_PD5015"/>
<evidence type="ECO:0000256" key="3">
    <source>
        <dbReference type="ARBA" id="ARBA00022679"/>
    </source>
</evidence>
<feature type="domain" description="Glycosyltransferase 2-like" evidence="4">
    <location>
        <begin position="6"/>
        <end position="140"/>
    </location>
</feature>
<dbReference type="EMBL" id="ABOX02000005">
    <property type="protein sequence ID" value="EEF62380.1"/>
    <property type="molecule type" value="Genomic_DNA"/>
</dbReference>
<dbReference type="Proteomes" id="UP000003688">
    <property type="component" value="Unassembled WGS sequence"/>
</dbReference>
<dbReference type="InterPro" id="IPR001173">
    <property type="entry name" value="Glyco_trans_2-like"/>
</dbReference>
<dbReference type="Gene3D" id="3.90.550.10">
    <property type="entry name" value="Spore Coat Polysaccharide Biosynthesis Protein SpsA, Chain A"/>
    <property type="match status" value="1"/>
</dbReference>
<evidence type="ECO:0000259" key="4">
    <source>
        <dbReference type="Pfam" id="PF00535"/>
    </source>
</evidence>
<organism evidence="5 6">
    <name type="scientific">Pedosphaera parvula (strain Ellin514)</name>
    <dbReference type="NCBI Taxonomy" id="320771"/>
    <lineage>
        <taxon>Bacteria</taxon>
        <taxon>Pseudomonadati</taxon>
        <taxon>Verrucomicrobiota</taxon>
        <taxon>Pedosphaerae</taxon>
        <taxon>Pedosphaerales</taxon>
        <taxon>Pedosphaeraceae</taxon>
        <taxon>Pedosphaera</taxon>
    </lineage>
</organism>
<dbReference type="AlphaFoldDB" id="B9XD34"/>
<dbReference type="Pfam" id="PF00535">
    <property type="entry name" value="Glycos_transf_2"/>
    <property type="match status" value="1"/>
</dbReference>
<dbReference type="GO" id="GO:0016757">
    <property type="term" value="F:glycosyltransferase activity"/>
    <property type="evidence" value="ECO:0007669"/>
    <property type="project" value="UniProtKB-KW"/>
</dbReference>
<dbReference type="InterPro" id="IPR029044">
    <property type="entry name" value="Nucleotide-diphossugar_trans"/>
</dbReference>
<evidence type="ECO:0000256" key="2">
    <source>
        <dbReference type="ARBA" id="ARBA00022676"/>
    </source>
</evidence>
<keyword evidence="3 5" id="KW-0808">Transferase</keyword>